<dbReference type="EMBL" id="CP109546">
    <property type="protein sequence ID" value="WTZ06650.1"/>
    <property type="molecule type" value="Genomic_DNA"/>
</dbReference>
<dbReference type="PANTHER" id="PTHR45527:SF1">
    <property type="entry name" value="FATTY ACID SYNTHASE"/>
    <property type="match status" value="1"/>
</dbReference>
<dbReference type="PANTHER" id="PTHR45527">
    <property type="entry name" value="NONRIBOSOMAL PEPTIDE SYNTHETASE"/>
    <property type="match status" value="1"/>
</dbReference>
<feature type="region of interest" description="Disordered" evidence="1">
    <location>
        <begin position="1"/>
        <end position="31"/>
    </location>
</feature>
<dbReference type="EMBL" id="CP109546">
    <property type="protein sequence ID" value="WTZ14437.1"/>
    <property type="molecule type" value="Genomic_DNA"/>
</dbReference>
<dbReference type="GO" id="GO:0008610">
    <property type="term" value="P:lipid biosynthetic process"/>
    <property type="evidence" value="ECO:0007669"/>
    <property type="project" value="UniProtKB-ARBA"/>
</dbReference>
<accession>A0AAU3IA73</accession>
<name>A0AAU3IA73_9ACTN</name>
<dbReference type="GO" id="GO:0043041">
    <property type="term" value="P:amino acid activation for nonribosomal peptide biosynthetic process"/>
    <property type="evidence" value="ECO:0007669"/>
    <property type="project" value="TreeGrafter"/>
</dbReference>
<organism evidence="4">
    <name type="scientific">Streptomyces sp. NBC_01393</name>
    <dbReference type="NCBI Taxonomy" id="2903851"/>
    <lineage>
        <taxon>Bacteria</taxon>
        <taxon>Bacillati</taxon>
        <taxon>Actinomycetota</taxon>
        <taxon>Actinomycetes</taxon>
        <taxon>Kitasatosporales</taxon>
        <taxon>Streptomycetaceae</taxon>
        <taxon>Streptomyces</taxon>
    </lineage>
</organism>
<dbReference type="Gene3D" id="3.40.50.1820">
    <property type="entry name" value="alpha/beta hydrolase"/>
    <property type="match status" value="1"/>
</dbReference>
<reference evidence="4" key="1">
    <citation type="submission" date="2022-10" db="EMBL/GenBank/DDBJ databases">
        <title>The complete genomes of actinobacterial strains from the NBC collection.</title>
        <authorList>
            <person name="Joergensen T.S."/>
            <person name="Alvarez Arevalo M."/>
            <person name="Sterndorff E.B."/>
            <person name="Faurdal D."/>
            <person name="Vuksanovic O."/>
            <person name="Mourched A.-S."/>
            <person name="Charusanti P."/>
            <person name="Shaw S."/>
            <person name="Blin K."/>
            <person name="Weber T."/>
        </authorList>
    </citation>
    <scope>NUCLEOTIDE SEQUENCE</scope>
    <source>
        <strain evidence="4">NBC_01393</strain>
    </source>
</reference>
<proteinExistence type="predicted"/>
<dbReference type="InterPro" id="IPR001242">
    <property type="entry name" value="Condensation_dom"/>
</dbReference>
<dbReference type="InterPro" id="IPR029058">
    <property type="entry name" value="AB_hydrolase_fold"/>
</dbReference>
<dbReference type="Pfam" id="PF00668">
    <property type="entry name" value="Condensation"/>
    <property type="match status" value="1"/>
</dbReference>
<feature type="domain" description="Condensation" evidence="2">
    <location>
        <begin position="128"/>
        <end position="539"/>
    </location>
</feature>
<dbReference type="InterPro" id="IPR023213">
    <property type="entry name" value="CAT-like_dom_sf"/>
</dbReference>
<evidence type="ECO:0000259" key="2">
    <source>
        <dbReference type="Pfam" id="PF00668"/>
    </source>
</evidence>
<dbReference type="Gene3D" id="3.30.559.30">
    <property type="entry name" value="Nonribosomal peptide synthetase, condensation domain"/>
    <property type="match status" value="1"/>
</dbReference>
<protein>
    <submittedName>
        <fullName evidence="4">Condensation domain-containing protein</fullName>
    </submittedName>
</protein>
<evidence type="ECO:0000256" key="1">
    <source>
        <dbReference type="SAM" id="MobiDB-lite"/>
    </source>
</evidence>
<evidence type="ECO:0000313" key="3">
    <source>
        <dbReference type="EMBL" id="WTZ06650.1"/>
    </source>
</evidence>
<dbReference type="SUPFAM" id="SSF52777">
    <property type="entry name" value="CoA-dependent acyltransferases"/>
    <property type="match status" value="2"/>
</dbReference>
<gene>
    <name evidence="3" type="ORF">OG699_00525</name>
    <name evidence="4" type="ORF">OG699_44740</name>
</gene>
<evidence type="ECO:0000313" key="4">
    <source>
        <dbReference type="EMBL" id="WTZ14437.1"/>
    </source>
</evidence>
<dbReference type="GO" id="GO:0031177">
    <property type="term" value="F:phosphopantetheine binding"/>
    <property type="evidence" value="ECO:0007669"/>
    <property type="project" value="TreeGrafter"/>
</dbReference>
<dbReference type="GO" id="GO:0005737">
    <property type="term" value="C:cytoplasm"/>
    <property type="evidence" value="ECO:0007669"/>
    <property type="project" value="TreeGrafter"/>
</dbReference>
<feature type="region of interest" description="Disordered" evidence="1">
    <location>
        <begin position="316"/>
        <end position="343"/>
    </location>
</feature>
<sequence length="735" mass="78475">MDSTPYARPPGRARPGQPMTTDHTAPPPPEEATTVFVDLGRPPYDAPVLELRGPLDPARLRAALDHLAVHDPGAPAWRHRVDGLGPGHHALRLAVDDTGTPHDAFPYGRLADLLTHPLPGARPTRSLTATPLQRELLADAETHPGRHVEQLTAVWHGPLDVERLRAAWQSVTDHESVLRAAFDDGPEPLIVLHEHVDAAVLWVPHGGARWTDLVEHDRRRGIDPRLPGPLRVTVLGSAPSADDQPVPARMLLTYHHALLDDWSARLLLREFYRAYLAGGQLPGGERRPDLRDYARWLGRQDTGPARDFWSRALPSPTDTAWPLPPAGTTDAARPAATQPPDAVSRTRLRLTAAQTERLGAWAAHCGSTESSVLQAVWALLLYRACGAGGAARVRFGVTASGRGILFEGAERMPAALRTVLPLSVEVDPRSTMATLLAELRDRALDMSAYEWISPGQIRSWAAPGAEEATEEDGTLIVFESRPRDADDLADVLAAQGVRVEQPETQGARTAFPLTIVAHHDDDGRLVLTASYDRARLDDAAGASVLTHSALLLGELPYVAGDSTTVADILDLLSVLVDAACTVPPSGHEDTAPARDPADPLPAAEAEPPLVLLRAADAAGAGTVCLLQTHGTPRSRYDRLARAYRGPESIVLLRSLPGGTDARHTALRSLADAEELLVLGGFCGGGSAAYEIARRIAADGGRPPLVVLTGAAADADGHARMLETAAERAGHPGHPG</sequence>
<dbReference type="GO" id="GO:0044550">
    <property type="term" value="P:secondary metabolite biosynthetic process"/>
    <property type="evidence" value="ECO:0007669"/>
    <property type="project" value="TreeGrafter"/>
</dbReference>
<dbReference type="GO" id="GO:0003824">
    <property type="term" value="F:catalytic activity"/>
    <property type="evidence" value="ECO:0007669"/>
    <property type="project" value="InterPro"/>
</dbReference>
<dbReference type="AlphaFoldDB" id="A0AAU3IA73"/>
<dbReference type="Gene3D" id="3.30.559.10">
    <property type="entry name" value="Chloramphenicol acetyltransferase-like domain"/>
    <property type="match status" value="1"/>
</dbReference>